<dbReference type="SMR" id="Q1PW28"/>
<proteinExistence type="predicted"/>
<dbReference type="InterPro" id="IPR004509">
    <property type="entry name" value="Competence_ComEA_HhH"/>
</dbReference>
<accession>Q1PW28</accession>
<sequence length="112" mass="12508">MLMHRVQKRVMVVLLMFAVAFIVGQGNVSFAKAKLQGHVNINTATEAQLAMLPGIGEKLAKEIVAHRTKIGPFKTTGDIIKVKGLKDKKFEKFKDFIVLEGETTIEEIKEKK</sequence>
<protein>
    <recommendedName>
        <fullName evidence="2">Helix-hairpin-helix domain-containing protein</fullName>
    </recommendedName>
</protein>
<dbReference type="InterPro" id="IPR051675">
    <property type="entry name" value="Endo/Exo/Phosphatase_dom_1"/>
</dbReference>
<evidence type="ECO:0008006" key="2">
    <source>
        <dbReference type="Google" id="ProtNLM"/>
    </source>
</evidence>
<reference evidence="1" key="2">
    <citation type="submission" date="2006-01" db="EMBL/GenBank/DDBJ databases">
        <authorList>
            <person name="Genoscope"/>
        </authorList>
    </citation>
    <scope>NUCLEOTIDE SEQUENCE</scope>
</reference>
<dbReference type="EMBL" id="CT573073">
    <property type="protein sequence ID" value="CAJ71423.1"/>
    <property type="molecule type" value="Genomic_DNA"/>
</dbReference>
<dbReference type="PANTHER" id="PTHR21180">
    <property type="entry name" value="ENDONUCLEASE/EXONUCLEASE/PHOSPHATASE FAMILY DOMAIN-CONTAINING PROTEIN 1"/>
    <property type="match status" value="1"/>
</dbReference>
<reference evidence="1" key="1">
    <citation type="journal article" date="2006" name="Nature">
        <title>Deciphering the evolution and metabolism of an anammox bacterium from a community genome.</title>
        <authorList>
            <person name="Strous M."/>
            <person name="Pelletier E."/>
            <person name="Mangenot S."/>
            <person name="Rattei T."/>
            <person name="Lehner A."/>
            <person name="Taylor M.W."/>
            <person name="Horn M."/>
            <person name="Daims H."/>
            <person name="Bartol-Mavel D."/>
            <person name="Wincker P."/>
            <person name="Barbe V."/>
            <person name="Fonknechten N."/>
            <person name="Vallenet D."/>
            <person name="Segurens B."/>
            <person name="Schenowitz-Truong C."/>
            <person name="Medigue C."/>
            <person name="Collingro A."/>
            <person name="Snel B."/>
            <person name="Dutilh B.E."/>
            <person name="OpDenCamp H.J.M."/>
            <person name="vanDerDrift C."/>
            <person name="Cirpus I."/>
            <person name="vanDePas-Schoonen K.T."/>
            <person name="Harhangi H.R."/>
            <person name="vanNiftrik L."/>
            <person name="Schmid M."/>
            <person name="Keltjens J."/>
            <person name="vanDeVossenberg J."/>
            <person name="Kartal B."/>
            <person name="Meier H."/>
            <person name="Frishman D."/>
            <person name="Huynen M.A."/>
            <person name="Mewes H."/>
            <person name="Weissenbach J."/>
            <person name="Jetten M.S.M."/>
            <person name="Wagner M."/>
            <person name="LePaslier D."/>
        </authorList>
    </citation>
    <scope>NUCLEOTIDE SEQUENCE</scope>
</reference>
<dbReference type="AlphaFoldDB" id="Q1PW28"/>
<dbReference type="SUPFAM" id="SSF47781">
    <property type="entry name" value="RuvA domain 2-like"/>
    <property type="match status" value="1"/>
</dbReference>
<dbReference type="Pfam" id="PF12836">
    <property type="entry name" value="HHH_3"/>
    <property type="match status" value="1"/>
</dbReference>
<dbReference type="Gene3D" id="1.10.150.280">
    <property type="entry name" value="AF1531-like domain"/>
    <property type="match status" value="1"/>
</dbReference>
<name>Q1PW28_KUEST</name>
<dbReference type="PANTHER" id="PTHR21180:SF32">
    <property type="entry name" value="ENDONUCLEASE_EXONUCLEASE_PHOSPHATASE FAMILY DOMAIN-CONTAINING PROTEIN 1"/>
    <property type="match status" value="1"/>
</dbReference>
<dbReference type="InterPro" id="IPR010994">
    <property type="entry name" value="RuvA_2-like"/>
</dbReference>
<dbReference type="NCBIfam" id="TIGR00426">
    <property type="entry name" value="competence protein ComEA helix-hairpin-helix repeat region"/>
    <property type="match status" value="1"/>
</dbReference>
<evidence type="ECO:0000313" key="1">
    <source>
        <dbReference type="EMBL" id="CAJ71423.1"/>
    </source>
</evidence>
<organism evidence="1">
    <name type="scientific">Kuenenia stuttgartiensis</name>
    <dbReference type="NCBI Taxonomy" id="174633"/>
    <lineage>
        <taxon>Bacteria</taxon>
        <taxon>Pseudomonadati</taxon>
        <taxon>Planctomycetota</taxon>
        <taxon>Candidatus Brocadiia</taxon>
        <taxon>Candidatus Brocadiales</taxon>
        <taxon>Candidatus Brocadiaceae</taxon>
        <taxon>Candidatus Kuenenia</taxon>
    </lineage>
</organism>
<gene>
    <name evidence="1" type="ORF">kustc0678</name>
</gene>